<comment type="caution">
    <text evidence="1">The sequence shown here is derived from an EMBL/GenBank/DDBJ whole genome shotgun (WGS) entry which is preliminary data.</text>
</comment>
<proteinExistence type="predicted"/>
<name>A0AAU9J5V9_9CILI</name>
<dbReference type="Proteomes" id="UP001162131">
    <property type="component" value="Unassembled WGS sequence"/>
</dbReference>
<accession>A0AAU9J5V9</accession>
<evidence type="ECO:0000313" key="1">
    <source>
        <dbReference type="EMBL" id="CAG9320595.1"/>
    </source>
</evidence>
<dbReference type="EMBL" id="CAJZBQ010000025">
    <property type="protein sequence ID" value="CAG9320595.1"/>
    <property type="molecule type" value="Genomic_DNA"/>
</dbReference>
<organism evidence="1 2">
    <name type="scientific">Blepharisma stoltei</name>
    <dbReference type="NCBI Taxonomy" id="1481888"/>
    <lineage>
        <taxon>Eukaryota</taxon>
        <taxon>Sar</taxon>
        <taxon>Alveolata</taxon>
        <taxon>Ciliophora</taxon>
        <taxon>Postciliodesmatophora</taxon>
        <taxon>Heterotrichea</taxon>
        <taxon>Heterotrichida</taxon>
        <taxon>Blepharismidae</taxon>
        <taxon>Blepharisma</taxon>
    </lineage>
</organism>
<sequence>MEIIGTNMKFSLIYFNAHPKVGESCMQLYGMLFIILSLFSLKSWSSGIKATLKFQATEPKSLFFSFIS</sequence>
<protein>
    <submittedName>
        <fullName evidence="1">Uncharacterized protein</fullName>
    </submittedName>
</protein>
<keyword evidence="2" id="KW-1185">Reference proteome</keyword>
<evidence type="ECO:0000313" key="2">
    <source>
        <dbReference type="Proteomes" id="UP001162131"/>
    </source>
</evidence>
<gene>
    <name evidence="1" type="ORF">BSTOLATCC_MIC26509</name>
</gene>
<dbReference type="AlphaFoldDB" id="A0AAU9J5V9"/>
<reference evidence="1" key="1">
    <citation type="submission" date="2021-09" db="EMBL/GenBank/DDBJ databases">
        <authorList>
            <consortium name="AG Swart"/>
            <person name="Singh M."/>
            <person name="Singh A."/>
            <person name="Seah K."/>
            <person name="Emmerich C."/>
        </authorList>
    </citation>
    <scope>NUCLEOTIDE SEQUENCE</scope>
    <source>
        <strain evidence="1">ATCC30299</strain>
    </source>
</reference>